<protein>
    <submittedName>
        <fullName evidence="2">Uncharacterized protein</fullName>
    </submittedName>
</protein>
<gene>
    <name evidence="2" type="ORF">F442_21477</name>
</gene>
<evidence type="ECO:0000313" key="2">
    <source>
        <dbReference type="EMBL" id="ETP29367.1"/>
    </source>
</evidence>
<sequence>WLHNSNTSHTLVIRSSGVRSANERPTVALTCSALLHAASPQPAKTRTSSSAVLHSANAKQNIPSSPTRPNSTAVCRIAVESSMLSTSRPRRASGTRCMPASTQEAMLRGDAACHYNGVTTPLYMYALYVYCIPNTR</sequence>
<evidence type="ECO:0000313" key="3">
    <source>
        <dbReference type="Proteomes" id="UP000018948"/>
    </source>
</evidence>
<feature type="non-terminal residue" evidence="2">
    <location>
        <position position="1"/>
    </location>
</feature>
<reference evidence="2 3" key="1">
    <citation type="submission" date="2013-11" db="EMBL/GenBank/DDBJ databases">
        <title>The Genome Sequence of Phytophthora parasitica P10297.</title>
        <authorList>
            <consortium name="The Broad Institute Genomics Platform"/>
            <person name="Russ C."/>
            <person name="Tyler B."/>
            <person name="Panabieres F."/>
            <person name="Shan W."/>
            <person name="Tripathy S."/>
            <person name="Grunwald N."/>
            <person name="Machado M."/>
            <person name="Johnson C.S."/>
            <person name="Walker B."/>
            <person name="Young S.K."/>
            <person name="Zeng Q."/>
            <person name="Gargeya S."/>
            <person name="Fitzgerald M."/>
            <person name="Haas B."/>
            <person name="Abouelleil A."/>
            <person name="Allen A.W."/>
            <person name="Alvarado L."/>
            <person name="Arachchi H.M."/>
            <person name="Berlin A.M."/>
            <person name="Chapman S.B."/>
            <person name="Gainer-Dewar J."/>
            <person name="Goldberg J."/>
            <person name="Griggs A."/>
            <person name="Gujja S."/>
            <person name="Hansen M."/>
            <person name="Howarth C."/>
            <person name="Imamovic A."/>
            <person name="Ireland A."/>
            <person name="Larimer J."/>
            <person name="McCowan C."/>
            <person name="Murphy C."/>
            <person name="Pearson M."/>
            <person name="Poon T.W."/>
            <person name="Priest M."/>
            <person name="Roberts A."/>
            <person name="Saif S."/>
            <person name="Shea T."/>
            <person name="Sisk P."/>
            <person name="Sykes S."/>
            <person name="Wortman J."/>
            <person name="Nusbaum C."/>
            <person name="Birren B."/>
        </authorList>
    </citation>
    <scope>NUCLEOTIDE SEQUENCE [LARGE SCALE GENOMIC DNA]</scope>
    <source>
        <strain evidence="2 3">P10297</strain>
    </source>
</reference>
<comment type="caution">
    <text evidence="2">The sequence shown here is derived from an EMBL/GenBank/DDBJ whole genome shotgun (WGS) entry which is preliminary data.</text>
</comment>
<evidence type="ECO:0000256" key="1">
    <source>
        <dbReference type="SAM" id="MobiDB-lite"/>
    </source>
</evidence>
<proteinExistence type="predicted"/>
<accession>W2Y3R1</accession>
<name>W2Y3R1_PHYNI</name>
<dbReference type="EMBL" id="ANIY01004459">
    <property type="protein sequence ID" value="ETP29367.1"/>
    <property type="molecule type" value="Genomic_DNA"/>
</dbReference>
<feature type="compositionally biased region" description="Polar residues" evidence="1">
    <location>
        <begin position="42"/>
        <end position="71"/>
    </location>
</feature>
<feature type="region of interest" description="Disordered" evidence="1">
    <location>
        <begin position="39"/>
        <end position="71"/>
    </location>
</feature>
<organism evidence="2 3">
    <name type="scientific">Phytophthora nicotianae P10297</name>
    <dbReference type="NCBI Taxonomy" id="1317064"/>
    <lineage>
        <taxon>Eukaryota</taxon>
        <taxon>Sar</taxon>
        <taxon>Stramenopiles</taxon>
        <taxon>Oomycota</taxon>
        <taxon>Peronosporomycetes</taxon>
        <taxon>Peronosporales</taxon>
        <taxon>Peronosporaceae</taxon>
        <taxon>Phytophthora</taxon>
    </lineage>
</organism>
<dbReference type="AlphaFoldDB" id="W2Y3R1"/>
<dbReference type="Proteomes" id="UP000018948">
    <property type="component" value="Unassembled WGS sequence"/>
</dbReference>